<evidence type="ECO:0000256" key="6">
    <source>
        <dbReference type="SAM" id="Coils"/>
    </source>
</evidence>
<dbReference type="InterPro" id="IPR019528">
    <property type="entry name" value="PACT_domain"/>
</dbReference>
<feature type="coiled-coil region" evidence="6">
    <location>
        <begin position="2361"/>
        <end position="2469"/>
    </location>
</feature>
<feature type="coiled-coil region" evidence="6">
    <location>
        <begin position="190"/>
        <end position="284"/>
    </location>
</feature>
<proteinExistence type="predicted"/>
<feature type="compositionally biased region" description="Low complexity" evidence="7">
    <location>
        <begin position="1429"/>
        <end position="1445"/>
    </location>
</feature>
<dbReference type="Pfam" id="PF10495">
    <property type="entry name" value="PACT_coil_coil"/>
    <property type="match status" value="1"/>
</dbReference>
<dbReference type="GO" id="GO:0007165">
    <property type="term" value="P:signal transduction"/>
    <property type="evidence" value="ECO:0007669"/>
    <property type="project" value="InterPro"/>
</dbReference>
<comment type="caution">
    <text evidence="9">The sequence shown here is derived from an EMBL/GenBank/DDBJ whole genome shotgun (WGS) entry which is preliminary data.</text>
</comment>
<feature type="coiled-coil region" evidence="6">
    <location>
        <begin position="899"/>
        <end position="944"/>
    </location>
</feature>
<feature type="coiled-coil region" evidence="6">
    <location>
        <begin position="1243"/>
        <end position="1284"/>
    </location>
</feature>
<evidence type="ECO:0000259" key="8">
    <source>
        <dbReference type="Pfam" id="PF10495"/>
    </source>
</evidence>
<feature type="coiled-coil region" evidence="6">
    <location>
        <begin position="386"/>
        <end position="486"/>
    </location>
</feature>
<evidence type="ECO:0000256" key="1">
    <source>
        <dbReference type="ARBA" id="ARBA00004300"/>
    </source>
</evidence>
<feature type="coiled-coil region" evidence="6">
    <location>
        <begin position="759"/>
        <end position="843"/>
    </location>
</feature>
<feature type="domain" description="Pericentrin/AKAP-450 centrosomal targeting" evidence="8">
    <location>
        <begin position="2751"/>
        <end position="2828"/>
    </location>
</feature>
<feature type="coiled-coil region" evidence="6">
    <location>
        <begin position="1667"/>
        <end position="1697"/>
    </location>
</feature>
<evidence type="ECO:0000313" key="10">
    <source>
        <dbReference type="Proteomes" id="UP001430953"/>
    </source>
</evidence>
<comment type="subcellular location">
    <subcellularLocation>
        <location evidence="1">Cytoplasm</location>
        <location evidence="1">Cytoskeleton</location>
        <location evidence="1">Microtubule organizing center</location>
        <location evidence="1">Centrosome</location>
    </subcellularLocation>
</comment>
<dbReference type="EMBL" id="JADYXP020000006">
    <property type="protein sequence ID" value="KAL0122159.1"/>
    <property type="molecule type" value="Genomic_DNA"/>
</dbReference>
<sequence length="2904" mass="336865">MSATQDEEERRKRSLEAGREMLEKYKAKQSNVEQVEQSDDEMSLHNERSMLQKESGVIEGISSRDITYSSVSISEGEADADLDGLAGRVAELEELLHGKEAIVGTLNEEIDNLRAETCSPNSSQSQGSSALGRDIISLYHIKLQEFEKAVTQRDTLIEHLTSSLEQALSARDVVTAQLNALNSMQINPEINNMQQKIEVLETTMNDQEALIRRLTAHLTDIRKHVQTLEMERETRNAEINDYKIQINNLNEQIRLGATEKNLNIDETLEQQKHYETRIDKIKQDMQHILNKFTTAINTNTTQHQQELKELTAKNEFEIMNIKSEHEKCMKILKDENKMLADRLNKELPDLESRHAKELSVFQTQLTHYKKTIEALKIELVNHAKAQKTAQSEVHLYKMELDELKSKAENDHMQNQNLLKEKDLLNEQIKLHKIQLEEITSKHIALVSILESKESIERSLEQALSNAAALKKENDSLKFKLDDLSCKYSAAQSLMENSQLNERTFSDKLYDIEKSSLSRFDTTSVSTISELGETMYKPIDEEAVQQLIKRRFEEKVEVEKLLVEKIHNLEASESDSARQIEAQQREIESLKLQMEEKETENTRCKKDLAEVTEKAKEMETQCEKLTNGLALALAQCSKFEEKLNETLAMNDSSKINISLNTSSSKNFKKTQSLYDSTLDQNLESSNKISDSNIAGTLIDNSYLKDNDSLYKELQQILEGKSTLDEIKLKLSRYYALCEKITSDKQFSMKNAISQKQQISENSLQNFIENLLAEKESLTQEIEEIVNQHKKELESIKLNSTKEIDRLRSMLQNFKDGNASLNDLRNELEARHAKEMEELRTYFERKCLQMEKQYSEEIFSQQSKRVSDNDSETEELTDDLYFGGAGDCLNVSNSRVVTSNVIEEEALRQELEQNVNEIQNVKANYEKTIEEQKKLYECQIRDLEIKLKHALIVPTIHQYCQTEWEALENGELLSLRDAYNHQLQEQIALARQDIVNALQEKFQALLSVEGDKEDSWPAELLELRDKFTCNAKQEIQELKKIHSVELARLKDEHSCIMTKMLEEHQKEIDMLNTKGKQEVNYVGDMSENIIKERDNLWKTCVTLKNLIGELVTYFVACEDEVNNTLINEVFKNQLTENTFTNDENLSKNSSTVLSETQHKDLPTQQIKKVHFAPQSTKIVSIINGDKKTLQNLAAENIDETLKKELKACLRRFKSDSNQILNLSLSDGEDKVVSTSNKNLASSTINEELSSKLNHTEILIMNYEEEIEQLKSHIFELQRKLISAENKKEVITEGYGESDLSRGDIILQDFSQIQEKARHVLSNGGGDASYLLQLIEELCRQYDKLIDDARKEREDLQQQQVPLEPTPTPYIHRVCCEKIEAADKQLRATRRFLDEQASEREMERDEAAKQIHFLQEQLKERERDKERDMRITSEQSELSSETTSNTPELRTTDVNAVEALESQMREMSSLMSDTEAKKSEKESELKAAVDKIWVLRDIIADLEQQLQVKNEKEESLQMQINQLETVITAQTKNQHELVHELDAIKSGSESRHLTEQINHLQEELNKHKLSSEHFNVNSSVLKQMKAELHEMQNQLDKRIREMESAHMCGSNLSLSHPSEDVSIREQIDATRCLTPDDPSSPPMLPLDQVLKLKDKMLKHARAEEVAFKRIKDLEMQLTTMKNQNEELLAEQEILQQTASEQLFQIEAMRGRLEQHKQSAPFAQKQATSRLELQLHEATTKYHSLEQTITDKEIESKELKAQLERANQLLAEKEAEMENLVQSENFALQKIERLKDQLKFAQEEKKILQMKLGTQEHTQLESPQLIDTMLADKNEEIDYLKEQLSKKEKQLSAYSLFALDDVQLKELTKQAEAKNSARTLSDILSIHSECEEFPEAVRAPNATHVTSHNVSSFKVPTSASKSTLHTSSLNTLETHLLDVDKIDAQVPLLDLHFHTHSDSNGNVGHSGMELRRSEEESKLSSPKNNDTSEDSGQAEELLNEKVKEVENLMNQLQALQQELHSKSDLLSKCETELFALQKQYQNLQDEFKETVENLVRDKNFYKGQYELAQASESKIKKDLEEVENILKLKTDEFEDYKNRMQVNERIITELNAENTNLKREIEIREKDQIKKNIFLTDTTQELQRFKELILDKDIALETLQTRNIEIENENKQLYDFKTKVHAREREISEMQDEILRLTDGLNNRDQVIRKLEEMARRMSDVQSGTSSPLSSSNKDQEIHHLQEFLKEKDKVIRQMSDDSKSLHRALETIQSKMKESGNIVELRRKLKEERRLNEELRDTVQRLQKELEDASARRSQDNSDIEDMVQRELNLSVRLDKQLMQVIKNDGIVTEDNHQKTNEVRNNNEEILKRLKDDLEIERDILRHQITEYEDRILQLKTDLTEKGQKIVKLEKELSSERDVVKFLRMQIEEHRRVAEEGRIQDTELIEFLQTKLKASLDNEEKLRNDLASMRQQQINLDSQLTSMRKLIENENMSRPAPNFAATAENDFKRANENFEESREHTAELQENIKRLENELSKYEKQLEIAMEEQERLISSLTLINGAKEILETDLRRTMKELKAREEDCNYLQKQLKMLTESKKRDPQNSELDEIKELRSEINTAREVKIKLETDINRMKQELKGCSNRELKLLRTVNSLKEREAELNAKLAISKDRERKFKDLIENVQDLPTAFLQKMRELSNTAEKFVVEKNYFEVDRELLTQRVKSLEGQLKKLKTTQISSQQTVSIEKLQNFYGKYLRANSRRKALVYQKNYLLCIVGSYQYCEENTLYVLAQLTPNQRLYTRLPQNKKVRFRIAVIAIISIHRMKWLIQRWRIGKRVGAETVMADISDVINLPVRKTLANYSPPVKERTTKGDSNFMLRQYYQEERNYQETFGPVMAESGTSHILSE</sequence>
<evidence type="ECO:0000256" key="2">
    <source>
        <dbReference type="ARBA" id="ARBA00022490"/>
    </source>
</evidence>
<evidence type="ECO:0000256" key="7">
    <source>
        <dbReference type="SAM" id="MobiDB-lite"/>
    </source>
</evidence>
<dbReference type="PANTHER" id="PTHR44981">
    <property type="entry name" value="PERICENTRIN-LIKE PROTEIN, ISOFORM F"/>
    <property type="match status" value="1"/>
</dbReference>
<accession>A0AAW2G579</accession>
<dbReference type="InterPro" id="IPR028745">
    <property type="entry name" value="AKAP9/Pericentrin"/>
</dbReference>
<feature type="coiled-coil region" evidence="6">
    <location>
        <begin position="1454"/>
        <end position="1523"/>
    </location>
</feature>
<feature type="coiled-coil region" evidence="6">
    <location>
        <begin position="1547"/>
        <end position="1602"/>
    </location>
</feature>
<keyword evidence="2" id="KW-0963">Cytoplasm</keyword>
<feature type="coiled-coil region" evidence="6">
    <location>
        <begin position="1731"/>
        <end position="1846"/>
    </location>
</feature>
<feature type="region of interest" description="Disordered" evidence="7">
    <location>
        <begin position="1413"/>
        <end position="1450"/>
    </location>
</feature>
<dbReference type="Proteomes" id="UP001430953">
    <property type="component" value="Unassembled WGS sequence"/>
</dbReference>
<keyword evidence="3" id="KW-0597">Phosphoprotein</keyword>
<dbReference type="PANTHER" id="PTHR44981:SF2">
    <property type="entry name" value="PERICENTRIN-LIKE PROTEIN, ISOFORM F"/>
    <property type="match status" value="1"/>
</dbReference>
<keyword evidence="4 6" id="KW-0175">Coiled coil</keyword>
<dbReference type="GO" id="GO:0005737">
    <property type="term" value="C:cytoplasm"/>
    <property type="evidence" value="ECO:0007669"/>
    <property type="project" value="UniProtKB-ARBA"/>
</dbReference>
<name>A0AAW2G579_9HYME</name>
<feature type="compositionally biased region" description="Basic and acidic residues" evidence="7">
    <location>
        <begin position="1964"/>
        <end position="1974"/>
    </location>
</feature>
<dbReference type="GO" id="GO:0005813">
    <property type="term" value="C:centrosome"/>
    <property type="evidence" value="ECO:0007669"/>
    <property type="project" value="UniProtKB-SubCell"/>
</dbReference>
<feature type="compositionally biased region" description="Basic and acidic residues" evidence="7">
    <location>
        <begin position="1414"/>
        <end position="1428"/>
    </location>
</feature>
<feature type="coiled-coil region" evidence="6">
    <location>
        <begin position="1329"/>
        <end position="1356"/>
    </location>
</feature>
<dbReference type="GO" id="GO:0060090">
    <property type="term" value="F:molecular adaptor activity"/>
    <property type="evidence" value="ECO:0007669"/>
    <property type="project" value="InterPro"/>
</dbReference>
<evidence type="ECO:0000256" key="3">
    <source>
        <dbReference type="ARBA" id="ARBA00022553"/>
    </source>
</evidence>
<gene>
    <name evidence="9" type="ORF">PUN28_007126</name>
</gene>
<feature type="coiled-coil region" evidence="6">
    <location>
        <begin position="2075"/>
        <end position="2123"/>
    </location>
</feature>
<evidence type="ECO:0000313" key="9">
    <source>
        <dbReference type="EMBL" id="KAL0122159.1"/>
    </source>
</evidence>
<feature type="coiled-coil region" evidence="6">
    <location>
        <begin position="572"/>
        <end position="634"/>
    </location>
</feature>
<keyword evidence="10" id="KW-1185">Reference proteome</keyword>
<evidence type="ECO:0000256" key="5">
    <source>
        <dbReference type="ARBA" id="ARBA00023212"/>
    </source>
</evidence>
<keyword evidence="5" id="KW-0206">Cytoskeleton</keyword>
<reference evidence="9 10" key="1">
    <citation type="submission" date="2023-03" db="EMBL/GenBank/DDBJ databases">
        <title>High recombination rates correlate with genetic variation in Cardiocondyla obscurior ants.</title>
        <authorList>
            <person name="Errbii M."/>
        </authorList>
    </citation>
    <scope>NUCLEOTIDE SEQUENCE [LARGE SCALE GENOMIC DNA]</scope>
    <source>
        <strain evidence="9">Alpha-2009</strain>
        <tissue evidence="9">Whole body</tissue>
    </source>
</reference>
<organism evidence="9 10">
    <name type="scientific">Cardiocondyla obscurior</name>
    <dbReference type="NCBI Taxonomy" id="286306"/>
    <lineage>
        <taxon>Eukaryota</taxon>
        <taxon>Metazoa</taxon>
        <taxon>Ecdysozoa</taxon>
        <taxon>Arthropoda</taxon>
        <taxon>Hexapoda</taxon>
        <taxon>Insecta</taxon>
        <taxon>Pterygota</taxon>
        <taxon>Neoptera</taxon>
        <taxon>Endopterygota</taxon>
        <taxon>Hymenoptera</taxon>
        <taxon>Apocrita</taxon>
        <taxon>Aculeata</taxon>
        <taxon>Formicoidea</taxon>
        <taxon>Formicidae</taxon>
        <taxon>Myrmicinae</taxon>
        <taxon>Cardiocondyla</taxon>
    </lineage>
</organism>
<feature type="coiled-coil region" evidence="6">
    <location>
        <begin position="2497"/>
        <end position="2669"/>
    </location>
</feature>
<feature type="region of interest" description="Disordered" evidence="7">
    <location>
        <begin position="1950"/>
        <end position="1991"/>
    </location>
</feature>
<feature type="coiled-coil region" evidence="6">
    <location>
        <begin position="2275"/>
        <end position="2316"/>
    </location>
</feature>
<evidence type="ECO:0000256" key="4">
    <source>
        <dbReference type="ARBA" id="ARBA00023054"/>
    </source>
</evidence>
<protein>
    <recommendedName>
        <fullName evidence="8">Pericentrin/AKAP-450 centrosomal targeting domain-containing protein</fullName>
    </recommendedName>
</protein>